<dbReference type="PROSITE" id="PS51782">
    <property type="entry name" value="LYSM"/>
    <property type="match status" value="1"/>
</dbReference>
<dbReference type="RefSeq" id="WP_148048730.1">
    <property type="nucleotide sequence ID" value="NZ_CP055675.1"/>
</dbReference>
<reference evidence="1 2" key="1">
    <citation type="submission" date="2020-06" db="EMBL/GenBank/DDBJ databases">
        <title>REHAB project genomes.</title>
        <authorList>
            <person name="Shaw L.P."/>
        </authorList>
    </citation>
    <scope>NUCLEOTIDE SEQUENCE [LARGE SCALE GENOMIC DNA]</scope>
    <source>
        <strain evidence="1 2">RHB28-C13</strain>
    </source>
</reference>
<organism evidence="1 2">
    <name type="scientific">Escherichia fergusonii</name>
    <dbReference type="NCBI Taxonomy" id="564"/>
    <lineage>
        <taxon>Bacteria</taxon>
        <taxon>Pseudomonadati</taxon>
        <taxon>Pseudomonadota</taxon>
        <taxon>Gammaproteobacteria</taxon>
        <taxon>Enterobacterales</taxon>
        <taxon>Enterobacteriaceae</taxon>
        <taxon>Escherichia</taxon>
    </lineage>
</organism>
<gene>
    <name evidence="1" type="ORF">HVY52_13715</name>
</gene>
<accession>A0A7W3EE07</accession>
<dbReference type="AlphaFoldDB" id="A0A7W3EE07"/>
<dbReference type="EMBL" id="CP055675">
    <property type="protein sequence ID" value="QLN00809.1"/>
    <property type="molecule type" value="Genomic_DNA"/>
</dbReference>
<protein>
    <submittedName>
        <fullName evidence="1">Uncharacterized protein</fullName>
    </submittedName>
</protein>
<sequence length="223" mass="25193">MSEMKKYLQKYDNFNSDLCPDWIWIKSMLWTEGHPVDFEYEWEHRPLRIGVAGDAGAPALLNKDEAISLVIPTGAEWQNLTLSKITNDPYSNIRAAIIYLMNKLSLSDQISVDDPNDKTIYTVKVSTADGHGTMDAIALDRRRIGTTKEILERENPGVNPTRLHNGQELRYCKGSKQRVIFGWRFPVNAKIIAQQYNGGGDAAYEAKVDYVHSLLSGSMGREK</sequence>
<proteinExistence type="predicted"/>
<dbReference type="InterPro" id="IPR018392">
    <property type="entry name" value="LysM"/>
</dbReference>
<dbReference type="Proteomes" id="UP000510927">
    <property type="component" value="Chromosome"/>
</dbReference>
<name>A0A7W3EE07_ESCFE</name>
<evidence type="ECO:0000313" key="1">
    <source>
        <dbReference type="EMBL" id="QLN00809.1"/>
    </source>
</evidence>
<evidence type="ECO:0000313" key="2">
    <source>
        <dbReference type="Proteomes" id="UP000510927"/>
    </source>
</evidence>